<feature type="signal peptide" evidence="1">
    <location>
        <begin position="1"/>
        <end position="21"/>
    </location>
</feature>
<dbReference type="InterPro" id="IPR051686">
    <property type="entry name" value="Lipoprotein_DolP"/>
</dbReference>
<dbReference type="SMART" id="SM00749">
    <property type="entry name" value="BON"/>
    <property type="match status" value="2"/>
</dbReference>
<dbReference type="PANTHER" id="PTHR34606:SF15">
    <property type="entry name" value="BON DOMAIN-CONTAINING PROTEIN"/>
    <property type="match status" value="1"/>
</dbReference>
<dbReference type="Pfam" id="PF04972">
    <property type="entry name" value="BON"/>
    <property type="match status" value="2"/>
</dbReference>
<dbReference type="AlphaFoldDB" id="A0A1H6HDF2"/>
<feature type="domain" description="BON" evidence="2">
    <location>
        <begin position="123"/>
        <end position="190"/>
    </location>
</feature>
<reference evidence="4" key="1">
    <citation type="submission" date="2016-10" db="EMBL/GenBank/DDBJ databases">
        <authorList>
            <person name="Varghese N."/>
            <person name="Submissions S."/>
        </authorList>
    </citation>
    <scope>NUCLEOTIDE SEQUENCE [LARGE SCALE GENOMIC DNA]</scope>
    <source>
        <strain evidence="4">DSM 13234</strain>
    </source>
</reference>
<dbReference type="EMBL" id="FNWO01000005">
    <property type="protein sequence ID" value="SEH33506.1"/>
    <property type="molecule type" value="Genomic_DNA"/>
</dbReference>
<sequence length="192" mass="19878">MWRRGPVDLVLALALILPAGCAPFGGGPGPGVSTPTQGQAITARPGDDALAAAVRSKLADTDRDSFQGVSVLVWNGTALLTGAVIRPEQRRRAEQTVRAVAGIVDVHDEVQLAEKSVLGGFAPDPGREAAILAQISTHPTLTGSFTLRMVHGVVYLLGTAATRAQAETAADVIREVEGVKWVVDLVTVADGG</sequence>
<accession>A0A1H6HDF2</accession>
<dbReference type="PANTHER" id="PTHR34606">
    <property type="entry name" value="BON DOMAIN-CONTAINING PROTEIN"/>
    <property type="match status" value="1"/>
</dbReference>
<evidence type="ECO:0000259" key="2">
    <source>
        <dbReference type="PROSITE" id="PS50914"/>
    </source>
</evidence>
<keyword evidence="4" id="KW-1185">Reference proteome</keyword>
<dbReference type="Gene3D" id="3.30.1340.30">
    <property type="match status" value="2"/>
</dbReference>
<dbReference type="RefSeq" id="WP_074766911.1">
    <property type="nucleotide sequence ID" value="NZ_FNWO01000005.1"/>
</dbReference>
<dbReference type="PROSITE" id="PS50914">
    <property type="entry name" value="BON"/>
    <property type="match status" value="2"/>
</dbReference>
<evidence type="ECO:0000256" key="1">
    <source>
        <dbReference type="SAM" id="SignalP"/>
    </source>
</evidence>
<dbReference type="InterPro" id="IPR007055">
    <property type="entry name" value="BON_dom"/>
</dbReference>
<keyword evidence="1" id="KW-0732">Signal</keyword>
<evidence type="ECO:0000313" key="4">
    <source>
        <dbReference type="Proteomes" id="UP000182983"/>
    </source>
</evidence>
<feature type="chain" id="PRO_5010274640" evidence="1">
    <location>
        <begin position="22"/>
        <end position="192"/>
    </location>
</feature>
<protein>
    <submittedName>
        <fullName evidence="3">Osmotically-inducible protein OsmY, contains BON domain</fullName>
    </submittedName>
</protein>
<organism evidence="3 4">
    <name type="scientific">Magnetospirillum fulvum</name>
    <name type="common">Rhodospirillum fulvum</name>
    <dbReference type="NCBI Taxonomy" id="1082"/>
    <lineage>
        <taxon>Bacteria</taxon>
        <taxon>Pseudomonadati</taxon>
        <taxon>Pseudomonadota</taxon>
        <taxon>Alphaproteobacteria</taxon>
        <taxon>Rhodospirillales</taxon>
        <taxon>Rhodospirillaceae</taxon>
        <taxon>Magnetospirillum</taxon>
    </lineage>
</organism>
<name>A0A1H6HDF2_MAGFU</name>
<feature type="domain" description="BON" evidence="2">
    <location>
        <begin position="46"/>
        <end position="114"/>
    </location>
</feature>
<gene>
    <name evidence="3" type="ORF">SAMN04244559_01392</name>
</gene>
<dbReference type="InterPro" id="IPR014004">
    <property type="entry name" value="Transpt-assoc_nodulatn_dom_bac"/>
</dbReference>
<dbReference type="Proteomes" id="UP000182983">
    <property type="component" value="Unassembled WGS sequence"/>
</dbReference>
<proteinExistence type="predicted"/>
<evidence type="ECO:0000313" key="3">
    <source>
        <dbReference type="EMBL" id="SEH33506.1"/>
    </source>
</evidence>